<dbReference type="AlphaFoldDB" id="A0A644W4T0"/>
<keyword evidence="2" id="KW-0238">DNA-binding</keyword>
<dbReference type="InterPro" id="IPR036388">
    <property type="entry name" value="WH-like_DNA-bd_sf"/>
</dbReference>
<dbReference type="EMBL" id="VSSQ01000556">
    <property type="protein sequence ID" value="MPL97443.1"/>
    <property type="molecule type" value="Genomic_DNA"/>
</dbReference>
<dbReference type="Pfam" id="PF00392">
    <property type="entry name" value="GntR"/>
    <property type="match status" value="1"/>
</dbReference>
<gene>
    <name evidence="5" type="primary">ytrA_5</name>
    <name evidence="5" type="ORF">SDC9_43634</name>
</gene>
<dbReference type="GO" id="GO:0003700">
    <property type="term" value="F:DNA-binding transcription factor activity"/>
    <property type="evidence" value="ECO:0007669"/>
    <property type="project" value="InterPro"/>
</dbReference>
<dbReference type="PROSITE" id="PS50949">
    <property type="entry name" value="HTH_GNTR"/>
    <property type="match status" value="1"/>
</dbReference>
<evidence type="ECO:0000256" key="1">
    <source>
        <dbReference type="ARBA" id="ARBA00023015"/>
    </source>
</evidence>
<dbReference type="GO" id="GO:0003677">
    <property type="term" value="F:DNA binding"/>
    <property type="evidence" value="ECO:0007669"/>
    <property type="project" value="UniProtKB-KW"/>
</dbReference>
<reference evidence="5" key="1">
    <citation type="submission" date="2019-08" db="EMBL/GenBank/DDBJ databases">
        <authorList>
            <person name="Kucharzyk K."/>
            <person name="Murdoch R.W."/>
            <person name="Higgins S."/>
            <person name="Loffler F."/>
        </authorList>
    </citation>
    <scope>NUCLEOTIDE SEQUENCE</scope>
</reference>
<sequence>MLIIDSRSSTPIYEQIIIGVKELILKGIVKPGDKLPSIRELSTILTINPNTVSKAYGELESDNIVETIKGKGTFVSDKYQKKASEDKKSKLIIDIKRLILEANYLGIEENDLILLLSEGFKEIRGGI</sequence>
<keyword evidence="1" id="KW-0805">Transcription regulation</keyword>
<proteinExistence type="predicted"/>
<dbReference type="InterPro" id="IPR000524">
    <property type="entry name" value="Tscrpt_reg_HTH_GntR"/>
</dbReference>
<evidence type="ECO:0000259" key="4">
    <source>
        <dbReference type="PROSITE" id="PS50949"/>
    </source>
</evidence>
<dbReference type="Gene3D" id="1.10.10.10">
    <property type="entry name" value="Winged helix-like DNA-binding domain superfamily/Winged helix DNA-binding domain"/>
    <property type="match status" value="1"/>
</dbReference>
<dbReference type="PANTHER" id="PTHR38445">
    <property type="entry name" value="HTH-TYPE TRANSCRIPTIONAL REPRESSOR YTRA"/>
    <property type="match status" value="1"/>
</dbReference>
<dbReference type="CDD" id="cd07377">
    <property type="entry name" value="WHTH_GntR"/>
    <property type="match status" value="1"/>
</dbReference>
<feature type="domain" description="HTH gntR-type" evidence="4">
    <location>
        <begin position="10"/>
        <end position="78"/>
    </location>
</feature>
<dbReference type="SUPFAM" id="SSF46785">
    <property type="entry name" value="Winged helix' DNA-binding domain"/>
    <property type="match status" value="1"/>
</dbReference>
<evidence type="ECO:0000313" key="5">
    <source>
        <dbReference type="EMBL" id="MPL97443.1"/>
    </source>
</evidence>
<evidence type="ECO:0000256" key="2">
    <source>
        <dbReference type="ARBA" id="ARBA00023125"/>
    </source>
</evidence>
<dbReference type="PANTHER" id="PTHR38445:SF9">
    <property type="entry name" value="HTH-TYPE TRANSCRIPTIONAL REPRESSOR YTRA"/>
    <property type="match status" value="1"/>
</dbReference>
<dbReference type="InterPro" id="IPR036390">
    <property type="entry name" value="WH_DNA-bd_sf"/>
</dbReference>
<keyword evidence="3" id="KW-0804">Transcription</keyword>
<dbReference type="SMART" id="SM00345">
    <property type="entry name" value="HTH_GNTR"/>
    <property type="match status" value="1"/>
</dbReference>
<comment type="caution">
    <text evidence="5">The sequence shown here is derived from an EMBL/GenBank/DDBJ whole genome shotgun (WGS) entry which is preliminary data.</text>
</comment>
<name>A0A644W4T0_9ZZZZ</name>
<organism evidence="5">
    <name type="scientific">bioreactor metagenome</name>
    <dbReference type="NCBI Taxonomy" id="1076179"/>
    <lineage>
        <taxon>unclassified sequences</taxon>
        <taxon>metagenomes</taxon>
        <taxon>ecological metagenomes</taxon>
    </lineage>
</organism>
<protein>
    <submittedName>
        <fullName evidence="5">HTH-type transcriptional repressor YtrA</fullName>
    </submittedName>
</protein>
<evidence type="ECO:0000256" key="3">
    <source>
        <dbReference type="ARBA" id="ARBA00023163"/>
    </source>
</evidence>
<accession>A0A644W4T0</accession>